<evidence type="ECO:0000259" key="1">
    <source>
        <dbReference type="Pfam" id="PF12937"/>
    </source>
</evidence>
<evidence type="ECO:0000313" key="3">
    <source>
        <dbReference type="Proteomes" id="UP000268093"/>
    </source>
</evidence>
<sequence>MPQALYLPPEVLDEILRLLLPNDKREFLFDLLAASLTCHRWRMVASRHFDDRRLKRLFEKPDWSLADLHRAESLLAESLRLGVNDGYLVELVRLRVSDPWFGVEPESEQAAAQVAAILSLTPNLTHVSMDLGAPDTHAAWLKLQAVVEPLCPNVTWLYVTQKLFGGPPERLTELVSRMASLKDIEFHHLNLPAELMTALARHPGIKYATFRRTGILDLHLCVSRWPNLRMLKIRNPIVSNCERLWEEVATSCPKLCWLIYKRGSPRGRHADEEADGTGLARVITRCRKLERLDVESHPGVGDVFLAAAMREGRRLMRVTFAGCRNVMTAPGGPWEAVERPWPRLEHLEMTGCGELTDGFVEKVLDRCSRLSKLVLPMHPEEGSMWPGMLEARGFVQERDGVWQREMGGR</sequence>
<reference evidence="2 3" key="1">
    <citation type="journal article" date="2018" name="New Phytol.">
        <title>Phylogenomics of Endogonaceae and evolution of mycorrhizas within Mucoromycota.</title>
        <authorList>
            <person name="Chang Y."/>
            <person name="Desiro A."/>
            <person name="Na H."/>
            <person name="Sandor L."/>
            <person name="Lipzen A."/>
            <person name="Clum A."/>
            <person name="Barry K."/>
            <person name="Grigoriev I.V."/>
            <person name="Martin F.M."/>
            <person name="Stajich J.E."/>
            <person name="Smith M.E."/>
            <person name="Bonito G."/>
            <person name="Spatafora J.W."/>
        </authorList>
    </citation>
    <scope>NUCLEOTIDE SEQUENCE [LARGE SCALE GENOMIC DNA]</scope>
    <source>
        <strain evidence="2 3">GMNB39</strain>
    </source>
</reference>
<keyword evidence="3" id="KW-1185">Reference proteome</keyword>
<dbReference type="SUPFAM" id="SSF52047">
    <property type="entry name" value="RNI-like"/>
    <property type="match status" value="1"/>
</dbReference>
<dbReference type="CDD" id="cd09917">
    <property type="entry name" value="F-box_SF"/>
    <property type="match status" value="1"/>
</dbReference>
<dbReference type="Pfam" id="PF12937">
    <property type="entry name" value="F-box-like"/>
    <property type="match status" value="1"/>
</dbReference>
<accession>A0A433CVS0</accession>
<gene>
    <name evidence="2" type="ORF">BC936DRAFT_138139</name>
</gene>
<proteinExistence type="predicted"/>
<dbReference type="InterPro" id="IPR001810">
    <property type="entry name" value="F-box_dom"/>
</dbReference>
<dbReference type="InterPro" id="IPR036047">
    <property type="entry name" value="F-box-like_dom_sf"/>
</dbReference>
<dbReference type="AlphaFoldDB" id="A0A433CVS0"/>
<dbReference type="InterPro" id="IPR032675">
    <property type="entry name" value="LRR_dom_sf"/>
</dbReference>
<evidence type="ECO:0000313" key="2">
    <source>
        <dbReference type="EMBL" id="RUP42751.1"/>
    </source>
</evidence>
<dbReference type="EMBL" id="RBNI01012530">
    <property type="protein sequence ID" value="RUP42751.1"/>
    <property type="molecule type" value="Genomic_DNA"/>
</dbReference>
<protein>
    <recommendedName>
        <fullName evidence="1">F-box domain-containing protein</fullName>
    </recommendedName>
</protein>
<dbReference type="SUPFAM" id="SSF81383">
    <property type="entry name" value="F-box domain"/>
    <property type="match status" value="1"/>
</dbReference>
<name>A0A433CVS0_9FUNG</name>
<organism evidence="2 3">
    <name type="scientific">Jimgerdemannia flammicorona</name>
    <dbReference type="NCBI Taxonomy" id="994334"/>
    <lineage>
        <taxon>Eukaryota</taxon>
        <taxon>Fungi</taxon>
        <taxon>Fungi incertae sedis</taxon>
        <taxon>Mucoromycota</taxon>
        <taxon>Mucoromycotina</taxon>
        <taxon>Endogonomycetes</taxon>
        <taxon>Endogonales</taxon>
        <taxon>Endogonaceae</taxon>
        <taxon>Jimgerdemannia</taxon>
    </lineage>
</organism>
<dbReference type="Gene3D" id="3.80.10.10">
    <property type="entry name" value="Ribonuclease Inhibitor"/>
    <property type="match status" value="1"/>
</dbReference>
<comment type="caution">
    <text evidence="2">The sequence shown here is derived from an EMBL/GenBank/DDBJ whole genome shotgun (WGS) entry which is preliminary data.</text>
</comment>
<dbReference type="OrthoDB" id="550575at2759"/>
<dbReference type="Proteomes" id="UP000268093">
    <property type="component" value="Unassembled WGS sequence"/>
</dbReference>
<dbReference type="PANTHER" id="PTHR13318">
    <property type="entry name" value="PARTNER OF PAIRED, ISOFORM B-RELATED"/>
    <property type="match status" value="1"/>
</dbReference>
<dbReference type="GO" id="GO:0019005">
    <property type="term" value="C:SCF ubiquitin ligase complex"/>
    <property type="evidence" value="ECO:0007669"/>
    <property type="project" value="TreeGrafter"/>
</dbReference>
<feature type="domain" description="F-box" evidence="1">
    <location>
        <begin position="6"/>
        <end position="47"/>
    </location>
</feature>
<dbReference type="GO" id="GO:0031146">
    <property type="term" value="P:SCF-dependent proteasomal ubiquitin-dependent protein catabolic process"/>
    <property type="evidence" value="ECO:0007669"/>
    <property type="project" value="TreeGrafter"/>
</dbReference>